<evidence type="ECO:0000313" key="4">
    <source>
        <dbReference type="Proteomes" id="UP000054721"/>
    </source>
</evidence>
<keyword evidence="4" id="KW-1185">Reference proteome</keyword>
<name>A0A0V1KNV4_9BILA</name>
<accession>A0A0V1KNV4</accession>
<dbReference type="AlphaFoldDB" id="A0A0V1KNV4"/>
<dbReference type="Proteomes" id="UP000054721">
    <property type="component" value="Unassembled WGS sequence"/>
</dbReference>
<evidence type="ECO:0000313" key="1">
    <source>
        <dbReference type="EMBL" id="KRZ48935.1"/>
    </source>
</evidence>
<protein>
    <submittedName>
        <fullName evidence="2">Uncharacterized protein</fullName>
    </submittedName>
</protein>
<dbReference type="EMBL" id="JYDW01000349">
    <property type="protein sequence ID" value="KRZ48942.1"/>
    <property type="molecule type" value="Genomic_DNA"/>
</dbReference>
<evidence type="ECO:0000313" key="2">
    <source>
        <dbReference type="EMBL" id="KRZ48938.1"/>
    </source>
</evidence>
<dbReference type="EMBL" id="JYDW01000349">
    <property type="protein sequence ID" value="KRZ48938.1"/>
    <property type="molecule type" value="Genomic_DNA"/>
</dbReference>
<sequence>MPSYEHNSTDIEKAELLTSKDTVHRFAAIIIYKLISHLENTTKNKNERECHGMILIATLKFLFLYASVSKIDEL</sequence>
<organism evidence="2 4">
    <name type="scientific">Trichinella nativa</name>
    <dbReference type="NCBI Taxonomy" id="6335"/>
    <lineage>
        <taxon>Eukaryota</taxon>
        <taxon>Metazoa</taxon>
        <taxon>Ecdysozoa</taxon>
        <taxon>Nematoda</taxon>
        <taxon>Enoplea</taxon>
        <taxon>Dorylaimia</taxon>
        <taxon>Trichinellida</taxon>
        <taxon>Trichinellidae</taxon>
        <taxon>Trichinella</taxon>
    </lineage>
</organism>
<evidence type="ECO:0000313" key="3">
    <source>
        <dbReference type="EMBL" id="KRZ48942.1"/>
    </source>
</evidence>
<proteinExistence type="predicted"/>
<gene>
    <name evidence="2" type="ORF">T02_10764</name>
    <name evidence="1" type="ORF">T02_13593</name>
    <name evidence="3" type="ORF">T02_94</name>
</gene>
<reference evidence="2 4" key="1">
    <citation type="submission" date="2015-05" db="EMBL/GenBank/DDBJ databases">
        <title>Evolution of Trichinella species and genotypes.</title>
        <authorList>
            <person name="Korhonen P.K."/>
            <person name="Edoardo P."/>
            <person name="Giuseppe L.R."/>
            <person name="Gasser R.B."/>
        </authorList>
    </citation>
    <scope>NUCLEOTIDE SEQUENCE [LARGE SCALE GENOMIC DNA]</scope>
    <source>
        <strain evidence="2">ISS10</strain>
    </source>
</reference>
<comment type="caution">
    <text evidence="2">The sequence shown here is derived from an EMBL/GenBank/DDBJ whole genome shotgun (WGS) entry which is preliminary data.</text>
</comment>
<dbReference type="EMBL" id="JYDW01000349">
    <property type="protein sequence ID" value="KRZ48935.1"/>
    <property type="molecule type" value="Genomic_DNA"/>
</dbReference>